<keyword evidence="2" id="KW-0963">Cytoplasm</keyword>
<dbReference type="SUPFAM" id="SSF52540">
    <property type="entry name" value="P-loop containing nucleoside triphosphate hydrolases"/>
    <property type="match status" value="1"/>
</dbReference>
<dbReference type="Gene3D" id="3.40.50.300">
    <property type="entry name" value="P-loop containing nucleotide triphosphate hydrolases"/>
    <property type="match status" value="1"/>
</dbReference>
<gene>
    <name evidence="13" type="primary">LOC103051693</name>
</gene>
<dbReference type="KEGG" id="pbi:103051693"/>
<dbReference type="SUPFAM" id="SSF52047">
    <property type="entry name" value="RNI-like"/>
    <property type="match status" value="1"/>
</dbReference>
<evidence type="ECO:0000256" key="9">
    <source>
        <dbReference type="ARBA" id="ARBA00023233"/>
    </source>
</evidence>
<evidence type="ECO:0000256" key="8">
    <source>
        <dbReference type="ARBA" id="ARBA00023198"/>
    </source>
</evidence>
<evidence type="ECO:0000256" key="5">
    <source>
        <dbReference type="ARBA" id="ARBA00022801"/>
    </source>
</evidence>
<dbReference type="Pfam" id="PF17779">
    <property type="entry name" value="WHD_NOD2"/>
    <property type="match status" value="1"/>
</dbReference>
<keyword evidence="8" id="KW-0395">Inflammatory response</keyword>
<evidence type="ECO:0000313" key="12">
    <source>
        <dbReference type="Proteomes" id="UP000695026"/>
    </source>
</evidence>
<keyword evidence="5" id="KW-0378">Hydrolase</keyword>
<dbReference type="Pfam" id="PF17776">
    <property type="entry name" value="NLRC4_HD2"/>
    <property type="match status" value="1"/>
</dbReference>
<dbReference type="AlphaFoldDB" id="A0A9F5IUN5"/>
<name>A0A9F5IUN5_PYTBI</name>
<dbReference type="InterPro" id="IPR041075">
    <property type="entry name" value="NOD1/2_WH"/>
</dbReference>
<evidence type="ECO:0000256" key="1">
    <source>
        <dbReference type="ARBA" id="ARBA00004110"/>
    </source>
</evidence>
<protein>
    <submittedName>
        <fullName evidence="13">NACHT, LRR and PYD domains-containing protein 12-like</fullName>
    </submittedName>
</protein>
<dbReference type="GO" id="GO:0061702">
    <property type="term" value="C:canonical inflammasome complex"/>
    <property type="evidence" value="ECO:0007669"/>
    <property type="project" value="UniProtKB-SubCell"/>
</dbReference>
<organism evidence="12 13">
    <name type="scientific">Python bivittatus</name>
    <name type="common">Burmese python</name>
    <name type="synonym">Python molurus bivittatus</name>
    <dbReference type="NCBI Taxonomy" id="176946"/>
    <lineage>
        <taxon>Eukaryota</taxon>
        <taxon>Metazoa</taxon>
        <taxon>Chordata</taxon>
        <taxon>Craniata</taxon>
        <taxon>Vertebrata</taxon>
        <taxon>Euteleostomi</taxon>
        <taxon>Lepidosauria</taxon>
        <taxon>Squamata</taxon>
        <taxon>Bifurcata</taxon>
        <taxon>Unidentata</taxon>
        <taxon>Episquamata</taxon>
        <taxon>Toxicofera</taxon>
        <taxon>Serpentes</taxon>
        <taxon>Henophidia</taxon>
        <taxon>Pythonidae</taxon>
        <taxon>Python</taxon>
    </lineage>
</organism>
<feature type="domain" description="NACHT" evidence="11">
    <location>
        <begin position="237"/>
        <end position="368"/>
    </location>
</feature>
<keyword evidence="4" id="KW-0547">Nucleotide-binding</keyword>
<dbReference type="InterPro" id="IPR032675">
    <property type="entry name" value="LRR_dom_sf"/>
</dbReference>
<keyword evidence="7" id="KW-0832">Ubl conjugation</keyword>
<reference evidence="13" key="1">
    <citation type="submission" date="2025-08" db="UniProtKB">
        <authorList>
            <consortium name="RefSeq"/>
        </authorList>
    </citation>
    <scope>IDENTIFICATION</scope>
    <source>
        <tissue evidence="13">Liver</tissue>
    </source>
</reference>
<dbReference type="Gene3D" id="1.10.533.10">
    <property type="entry name" value="Death Domain, Fas"/>
    <property type="match status" value="1"/>
</dbReference>
<dbReference type="InterPro" id="IPR007111">
    <property type="entry name" value="NACHT_NTPase"/>
</dbReference>
<dbReference type="InterPro" id="IPR050637">
    <property type="entry name" value="NLRP_innate_immun_reg"/>
</dbReference>
<evidence type="ECO:0000256" key="7">
    <source>
        <dbReference type="ARBA" id="ARBA00022843"/>
    </source>
</evidence>
<dbReference type="GeneID" id="103051693"/>
<evidence type="ECO:0000256" key="2">
    <source>
        <dbReference type="ARBA" id="ARBA00022490"/>
    </source>
</evidence>
<dbReference type="GO" id="GO:0045087">
    <property type="term" value="P:innate immune response"/>
    <property type="evidence" value="ECO:0007669"/>
    <property type="project" value="UniProtKB-KW"/>
</dbReference>
<keyword evidence="12" id="KW-1185">Reference proteome</keyword>
<evidence type="ECO:0000313" key="13">
    <source>
        <dbReference type="RefSeq" id="XP_025031944.1"/>
    </source>
</evidence>
<evidence type="ECO:0000256" key="4">
    <source>
        <dbReference type="ARBA" id="ARBA00022741"/>
    </source>
</evidence>
<dbReference type="OMA" id="YIICTAM"/>
<comment type="subcellular location">
    <subcellularLocation>
        <location evidence="1">Inflammasome</location>
    </subcellularLocation>
</comment>
<evidence type="ECO:0000259" key="11">
    <source>
        <dbReference type="PROSITE" id="PS50837"/>
    </source>
</evidence>
<evidence type="ECO:0000256" key="10">
    <source>
        <dbReference type="SAM" id="Coils"/>
    </source>
</evidence>
<keyword evidence="6" id="KW-0067">ATP-binding</keyword>
<feature type="coiled-coil region" evidence="10">
    <location>
        <begin position="910"/>
        <end position="937"/>
    </location>
</feature>
<keyword evidence="9" id="KW-1271">Inflammasome</keyword>
<dbReference type="Pfam" id="PF05729">
    <property type="entry name" value="NACHT"/>
    <property type="match status" value="1"/>
</dbReference>
<evidence type="ECO:0000256" key="6">
    <source>
        <dbReference type="ARBA" id="ARBA00022840"/>
    </source>
</evidence>
<dbReference type="InterPro" id="IPR011029">
    <property type="entry name" value="DEATH-like_dom_sf"/>
</dbReference>
<dbReference type="GO" id="GO:0006954">
    <property type="term" value="P:inflammatory response"/>
    <property type="evidence" value="ECO:0007669"/>
    <property type="project" value="UniProtKB-KW"/>
</dbReference>
<dbReference type="InterPro" id="IPR041267">
    <property type="entry name" value="NLRP_HD2"/>
</dbReference>
<dbReference type="PANTHER" id="PTHR45690">
    <property type="entry name" value="NACHT, LRR AND PYD DOMAINS-CONTAINING PROTEIN 12"/>
    <property type="match status" value="1"/>
</dbReference>
<dbReference type="PANTHER" id="PTHR45690:SF19">
    <property type="entry name" value="NACHT, LRR AND PYD DOMAINS-CONTAINING PROTEIN 3"/>
    <property type="match status" value="1"/>
</dbReference>
<dbReference type="PROSITE" id="PS50837">
    <property type="entry name" value="NACHT"/>
    <property type="match status" value="1"/>
</dbReference>
<dbReference type="Gene3D" id="3.80.10.10">
    <property type="entry name" value="Ribonuclease Inhibitor"/>
    <property type="match status" value="1"/>
</dbReference>
<feature type="non-terminal residue" evidence="13">
    <location>
        <position position="1"/>
    </location>
</feature>
<dbReference type="SMART" id="SM00368">
    <property type="entry name" value="LRR_RI"/>
    <property type="match status" value="4"/>
</dbReference>
<dbReference type="OrthoDB" id="120976at2759"/>
<evidence type="ECO:0000256" key="3">
    <source>
        <dbReference type="ARBA" id="ARBA00022737"/>
    </source>
</evidence>
<sequence>MADFAGCSHLIQDYWDQLVCWLEPCPAPLLHWLHGSGLITQSEYFSLLESSLRKNQVIAILERVSHKPIESQIFLEKLKELQEIYSPDLQHWLQENVSKPSVAEPFLILPDPPSKKKKPKKYKLPQISAADMQKNNCSTFRRGLNRQIKAALQNYRRLLLTQTDKLRTNVEDSEPCKCPAIYYPDLLLLNRPYSSPTSHDYVQLASQRAWLHSFHASSRLDLRHLFSPLPQESSPPHRVMLSGPAGIGKTVTVQQILHHWALGTAFQGFLCVLDFSFQELSLITTTQSLEELICCKFTHLNGVLPALLERPRELLLILDGLDEFRHPLDSKEPCLWSHESAHVKDLVCGLLYGTLLPESTILVTSRSSITLPSDLFNRHVFVLGLQEAQVKDYFFQFFQSPKHGMEVLSYISSHHGLANFTFIPLYCFILCTALGQYFPDEGMNQASPPSTITEIYLLYVCTILQLHKPPTQQAAAIQCDLRRDKDLLLQLGELAYAGLLRGQTVFYADDLQEFGFDPQNLPSAYLNQIFFKETNEVYSFFHLTIQEFLAALYSVIILDFDASELTSCLDLWWNGKTAEDGAASSPLSPAEGSASGLYSYTWQFLNRDPQWDKLQMFSRFFMGLLTARLEGKLEGLAGSLTGKPFRRLADWFGKKVSYESGQKLLSLIHCLAELHQDDVTRQVASKMDEVDLFKVSLNVADCAALGYVLSCSQSQVLQNLNLSYSNMGTEGLKQLQEHLCHCKTLQLRYNSLDWQAAAIEAAVLRSPRCCLKRLMLCGNCLRSHGANLLWNALRNNATLEELHMDMTDMTDRGLNNILDSLSGNTTLRLLSVPGNRLSQTGQQILCELRHRKPKLKIVTSFLSDVGLLQKYLDWVEEIQVEPKQMESVKNANALDLILETLKDADDPDVSQEAQEKAGQLKQKIHALLKEKEEEQSNKTYLI</sequence>
<keyword evidence="3" id="KW-0677">Repeat</keyword>
<accession>A0A9F5IUN5</accession>
<proteinExistence type="predicted"/>
<dbReference type="GO" id="GO:0005524">
    <property type="term" value="F:ATP binding"/>
    <property type="evidence" value="ECO:0007669"/>
    <property type="project" value="UniProtKB-KW"/>
</dbReference>
<keyword evidence="10" id="KW-0175">Coiled coil</keyword>
<dbReference type="RefSeq" id="XP_025031944.1">
    <property type="nucleotide sequence ID" value="XM_025176176.1"/>
</dbReference>
<dbReference type="Proteomes" id="UP000695026">
    <property type="component" value="Unplaced"/>
</dbReference>
<dbReference type="InterPro" id="IPR027417">
    <property type="entry name" value="P-loop_NTPase"/>
</dbReference>